<sequence>MSHIKAPAEGAKIVPNLATPDNPIIPFIEGDGIGVDITPVMKDVVDAAVSKCYGGSRKIHWMEIYCGEKAAKLYGNDTYLPQETLDALKEYVVSIKGPLATPVGGGIRSLNVALRQQLDLYVCLRPVRYFQGVPSPVKKPELIDMVIFRENTEDIYAGIEWDAQSDGAKKVIEFLQEQMGVKKIRFPASSSIGIKPVSKEGTERLVRKAIQYAIDNNRKSVTLVHKGNIMKFTEGMFRTWGYELAKSEFGGVEIDGGPWVQLPNGIVIKDVIADAFLQQILLRPAEYDVIATLNLNGDYISDALAAEVGGIGIAPGANLSDNVACFEATHGTAPKYAGQDKVNPGSLLLSAEMMLRHMGWKEAADLIISAMEKTIQDKIVTYDFARLMDGAQEVSCSAFGKAIIARM</sequence>
<dbReference type="EC" id="1.1.1.42" evidence="11"/>
<evidence type="ECO:0000313" key="13">
    <source>
        <dbReference type="EMBL" id="UXY16601.1"/>
    </source>
</evidence>
<keyword evidence="4 11" id="KW-0816">Tricarboxylic acid cycle</keyword>
<dbReference type="NCBIfam" id="NF005425">
    <property type="entry name" value="PRK07006.1"/>
    <property type="match status" value="1"/>
</dbReference>
<organism evidence="13 14">
    <name type="scientific">Chitiniphilus purpureus</name>
    <dbReference type="NCBI Taxonomy" id="2981137"/>
    <lineage>
        <taxon>Bacteria</taxon>
        <taxon>Pseudomonadati</taxon>
        <taxon>Pseudomonadota</taxon>
        <taxon>Betaproteobacteria</taxon>
        <taxon>Neisseriales</taxon>
        <taxon>Chitinibacteraceae</taxon>
        <taxon>Chitiniphilus</taxon>
    </lineage>
</organism>
<reference evidence="13" key="1">
    <citation type="submission" date="2022-10" db="EMBL/GenBank/DDBJ databases">
        <title>Chitiniphilus purpureus sp. nov., a novel chitin-degrading bacterium isolated from crawfish pond sediment.</title>
        <authorList>
            <person name="Li K."/>
        </authorList>
    </citation>
    <scope>NUCLEOTIDE SEQUENCE</scope>
    <source>
        <strain evidence="13">CD1</strain>
    </source>
</reference>
<evidence type="ECO:0000256" key="11">
    <source>
        <dbReference type="RuleBase" id="RU004446"/>
    </source>
</evidence>
<evidence type="ECO:0000256" key="3">
    <source>
        <dbReference type="ARBA" id="ARBA00022435"/>
    </source>
</evidence>
<dbReference type="NCBIfam" id="TIGR00183">
    <property type="entry name" value="prok_nadp_idh"/>
    <property type="match status" value="1"/>
</dbReference>
<evidence type="ECO:0000256" key="5">
    <source>
        <dbReference type="ARBA" id="ARBA00022723"/>
    </source>
</evidence>
<evidence type="ECO:0000256" key="7">
    <source>
        <dbReference type="ARBA" id="ARBA00022857"/>
    </source>
</evidence>
<keyword evidence="5 11" id="KW-0479">Metal-binding</keyword>
<dbReference type="PANTHER" id="PTHR43504">
    <property type="entry name" value="ISOCITRATE DEHYDROGENASE [NADP]"/>
    <property type="match status" value="1"/>
</dbReference>
<dbReference type="SUPFAM" id="SSF53659">
    <property type="entry name" value="Isocitrate/Isopropylmalate dehydrogenase-like"/>
    <property type="match status" value="1"/>
</dbReference>
<dbReference type="PANTHER" id="PTHR43504:SF1">
    <property type="entry name" value="ISOCITRATE DEHYDROGENASE [NADP]"/>
    <property type="match status" value="1"/>
</dbReference>
<keyword evidence="8" id="KW-0560">Oxidoreductase</keyword>
<dbReference type="Gene3D" id="3.40.718.10">
    <property type="entry name" value="Isopropylmalate Dehydrogenase"/>
    <property type="match status" value="1"/>
</dbReference>
<comment type="catalytic activity">
    <reaction evidence="10">
        <text>D-threo-isocitrate + NADP(+) = 2-oxoglutarate + CO2 + NADPH</text>
        <dbReference type="Rhea" id="RHEA:19629"/>
        <dbReference type="ChEBI" id="CHEBI:15562"/>
        <dbReference type="ChEBI" id="CHEBI:16526"/>
        <dbReference type="ChEBI" id="CHEBI:16810"/>
        <dbReference type="ChEBI" id="CHEBI:57783"/>
        <dbReference type="ChEBI" id="CHEBI:58349"/>
        <dbReference type="EC" id="1.1.1.42"/>
    </reaction>
</comment>
<evidence type="ECO:0000256" key="4">
    <source>
        <dbReference type="ARBA" id="ARBA00022532"/>
    </source>
</evidence>
<name>A0ABY6DSZ3_9NEIS</name>
<dbReference type="InterPro" id="IPR004439">
    <property type="entry name" value="Isocitrate_DH_NADP_dimer_prok"/>
</dbReference>
<keyword evidence="9 11" id="KW-0464">Manganese</keyword>
<evidence type="ECO:0000259" key="12">
    <source>
        <dbReference type="SMART" id="SM01329"/>
    </source>
</evidence>
<dbReference type="Pfam" id="PF00180">
    <property type="entry name" value="Iso_dh"/>
    <property type="match status" value="1"/>
</dbReference>
<dbReference type="PROSITE" id="PS00470">
    <property type="entry name" value="IDH_IMDH"/>
    <property type="match status" value="1"/>
</dbReference>
<evidence type="ECO:0000256" key="1">
    <source>
        <dbReference type="ARBA" id="ARBA00007769"/>
    </source>
</evidence>
<comment type="cofactor">
    <cofactor evidence="11">
        <name>Mg(2+)</name>
        <dbReference type="ChEBI" id="CHEBI:18420"/>
    </cofactor>
    <cofactor evidence="11">
        <name>Mn(2+)</name>
        <dbReference type="ChEBI" id="CHEBI:29035"/>
    </cofactor>
</comment>
<dbReference type="InterPro" id="IPR024084">
    <property type="entry name" value="IsoPropMal-DH-like_dom"/>
</dbReference>
<gene>
    <name evidence="13" type="primary">icd</name>
    <name evidence="13" type="ORF">N8I74_06175</name>
</gene>
<comment type="subunit">
    <text evidence="2">Homodimer.</text>
</comment>
<dbReference type="Proteomes" id="UP001061302">
    <property type="component" value="Chromosome"/>
</dbReference>
<keyword evidence="3 11" id="KW-0329">Glyoxylate bypass</keyword>
<protein>
    <recommendedName>
        <fullName evidence="11">Isocitrate dehydrogenase [NADP]</fullName>
        <ecNumber evidence="11">1.1.1.42</ecNumber>
    </recommendedName>
</protein>
<dbReference type="EMBL" id="CP106753">
    <property type="protein sequence ID" value="UXY16601.1"/>
    <property type="molecule type" value="Genomic_DNA"/>
</dbReference>
<comment type="similarity">
    <text evidence="1">Belongs to the isocitrate and isopropylmalate dehydrogenases family.</text>
</comment>
<proteinExistence type="inferred from homology"/>
<evidence type="ECO:0000256" key="6">
    <source>
        <dbReference type="ARBA" id="ARBA00022842"/>
    </source>
</evidence>
<keyword evidence="6" id="KW-0460">Magnesium</keyword>
<dbReference type="RefSeq" id="WP_263125980.1">
    <property type="nucleotide sequence ID" value="NZ_CP106753.1"/>
</dbReference>
<evidence type="ECO:0000256" key="8">
    <source>
        <dbReference type="ARBA" id="ARBA00023002"/>
    </source>
</evidence>
<evidence type="ECO:0000313" key="14">
    <source>
        <dbReference type="Proteomes" id="UP001061302"/>
    </source>
</evidence>
<dbReference type="InterPro" id="IPR019818">
    <property type="entry name" value="IsoCit/isopropylmalate_DH_CS"/>
</dbReference>
<evidence type="ECO:0000256" key="2">
    <source>
        <dbReference type="ARBA" id="ARBA00011738"/>
    </source>
</evidence>
<feature type="domain" description="Isopropylmalate dehydrogenase-like" evidence="12">
    <location>
        <begin position="24"/>
        <end position="403"/>
    </location>
</feature>
<dbReference type="SMART" id="SM01329">
    <property type="entry name" value="Iso_dh"/>
    <property type="match status" value="1"/>
</dbReference>
<accession>A0ABY6DSZ3</accession>
<evidence type="ECO:0000256" key="9">
    <source>
        <dbReference type="ARBA" id="ARBA00023211"/>
    </source>
</evidence>
<evidence type="ECO:0000256" key="10">
    <source>
        <dbReference type="ARBA" id="ARBA00023554"/>
    </source>
</evidence>
<keyword evidence="7 11" id="KW-0521">NADP</keyword>
<keyword evidence="14" id="KW-1185">Reference proteome</keyword>